<sequence>MLEAAVKILLVLNGKGGVGKTTTARNVAAAAAAAGLRVATLDTDPQGTLTRWWQKRPDNAPAIDHYQDSLAEMSDPVEPLDGIDLLVIDTPTAIEMTAIRPNAEKLIDQADLILTPLQATPEDLESVRGTLTLVRSRGKATTFVLNKVKPRVKEVTDARRGLAGGGEVAPVDLPDLAEVYRSYAAGLGVVEVTGAKSVEDFVALWKYVASKLGFKS</sequence>
<keyword evidence="2" id="KW-0614">Plasmid</keyword>
<accession>A0A2R4VU25</accession>
<dbReference type="KEGG" id="ahu:A6A40_23155"/>
<geneLocation type="plasmid" evidence="2 3">
    <name>pYZ3</name>
</geneLocation>
<name>A0A2R4VU25_9PROT</name>
<dbReference type="PANTHER" id="PTHR13696:SF99">
    <property type="entry name" value="COBYRINIC ACID AC-DIAMIDE SYNTHASE"/>
    <property type="match status" value="1"/>
</dbReference>
<organism evidence="2 3">
    <name type="scientific">Azospirillum humicireducens</name>
    <dbReference type="NCBI Taxonomy" id="1226968"/>
    <lineage>
        <taxon>Bacteria</taxon>
        <taxon>Pseudomonadati</taxon>
        <taxon>Pseudomonadota</taxon>
        <taxon>Alphaproteobacteria</taxon>
        <taxon>Rhodospirillales</taxon>
        <taxon>Azospirillaceae</taxon>
        <taxon>Azospirillum</taxon>
    </lineage>
</organism>
<evidence type="ECO:0000313" key="2">
    <source>
        <dbReference type="EMBL" id="AWB07945.1"/>
    </source>
</evidence>
<gene>
    <name evidence="2" type="ORF">A6A40_23155</name>
</gene>
<dbReference type="Gene3D" id="3.40.50.300">
    <property type="entry name" value="P-loop containing nucleotide triphosphate hydrolases"/>
    <property type="match status" value="1"/>
</dbReference>
<dbReference type="AlphaFoldDB" id="A0A2R4VU25"/>
<dbReference type="InterPro" id="IPR002586">
    <property type="entry name" value="CobQ/CobB/MinD/ParA_Nub-bd_dom"/>
</dbReference>
<reference evidence="2 3" key="1">
    <citation type="submission" date="2018-04" db="EMBL/GenBank/DDBJ databases">
        <title>Complete genome sequence of the nitrogen-fixing bacterium Azospirillum humicireducens type strain SgZ-5.</title>
        <authorList>
            <person name="Yu Z."/>
        </authorList>
    </citation>
    <scope>NUCLEOTIDE SEQUENCE [LARGE SCALE GENOMIC DNA]</scope>
    <source>
        <strain evidence="2 3">SgZ-5</strain>
        <plasmid evidence="2 3">pYZ3</plasmid>
    </source>
</reference>
<proteinExistence type="predicted"/>
<dbReference type="PIRSF" id="PIRSF009320">
    <property type="entry name" value="Nuc_binding_HP_1000"/>
    <property type="match status" value="1"/>
</dbReference>
<dbReference type="EMBL" id="CP028904">
    <property type="protein sequence ID" value="AWB07945.1"/>
    <property type="molecule type" value="Genomic_DNA"/>
</dbReference>
<dbReference type="SUPFAM" id="SSF52540">
    <property type="entry name" value="P-loop containing nucleoside triphosphate hydrolases"/>
    <property type="match status" value="1"/>
</dbReference>
<dbReference type="InterPro" id="IPR050678">
    <property type="entry name" value="DNA_Partitioning_ATPase"/>
</dbReference>
<protein>
    <submittedName>
        <fullName evidence="2">Chromosome partitioning protein ParA</fullName>
    </submittedName>
</protein>
<dbReference type="Pfam" id="PF01656">
    <property type="entry name" value="CbiA"/>
    <property type="match status" value="1"/>
</dbReference>
<evidence type="ECO:0000259" key="1">
    <source>
        <dbReference type="Pfam" id="PF01656"/>
    </source>
</evidence>
<keyword evidence="3" id="KW-1185">Reference proteome</keyword>
<evidence type="ECO:0000313" key="3">
    <source>
        <dbReference type="Proteomes" id="UP000077405"/>
    </source>
</evidence>
<feature type="domain" description="CobQ/CobB/MinD/ParA nucleotide binding" evidence="1">
    <location>
        <begin position="10"/>
        <end position="186"/>
    </location>
</feature>
<dbReference type="InterPro" id="IPR027417">
    <property type="entry name" value="P-loop_NTPase"/>
</dbReference>
<dbReference type="CDD" id="cd02042">
    <property type="entry name" value="ParAB_family"/>
    <property type="match status" value="1"/>
</dbReference>
<dbReference type="PANTHER" id="PTHR13696">
    <property type="entry name" value="P-LOOP CONTAINING NUCLEOSIDE TRIPHOSPHATE HYDROLASE"/>
    <property type="match status" value="1"/>
</dbReference>
<dbReference type="Proteomes" id="UP000077405">
    <property type="component" value="Plasmid pYZ3"/>
</dbReference>